<comment type="caution">
    <text evidence="1">The sequence shown here is derived from an EMBL/GenBank/DDBJ whole genome shotgun (WGS) entry which is preliminary data.</text>
</comment>
<evidence type="ECO:0000313" key="1">
    <source>
        <dbReference type="EMBL" id="KAG0414957.1"/>
    </source>
</evidence>
<keyword evidence="2" id="KW-1185">Reference proteome</keyword>
<name>A0AC60P6R1_IXOPE</name>
<gene>
    <name evidence="1" type="ORF">HPB47_007885</name>
</gene>
<sequence length="331" mass="37452">MEAQMKRRYAVMAAALLETDDDDVLPTKRRFWVKDWLEKKELGIQNQLYEELLESDSVEYRRLLRVPHDIFVELLARVRPRIQRQTTNMRRPVSAKTRLQLTLRYLASGESHHHSLSRQFRVGHSAVNDIIHSTCAVIYDMLKDEELAAPKSTDAWLRAAQQFSDRWQFPNCVGGNDGKHVAIIKPAKSGTVYYNYKKTYSILLFALADASCKFLYVDVGTPGSKGDASIWQTNPLQKAVTNKSSGLPDLVDMNTSSGLQLPPVIVGDDAFPLSSNLMKPFGGSSLTPEQKIFNYRDIRTKWNNPGQAKRLEKSQLSSACGRRKIAPEPLL</sequence>
<evidence type="ECO:0000313" key="2">
    <source>
        <dbReference type="Proteomes" id="UP000805193"/>
    </source>
</evidence>
<proteinExistence type="predicted"/>
<dbReference type="Proteomes" id="UP000805193">
    <property type="component" value="Unassembled WGS sequence"/>
</dbReference>
<organism evidence="1 2">
    <name type="scientific">Ixodes persulcatus</name>
    <name type="common">Taiga tick</name>
    <dbReference type="NCBI Taxonomy" id="34615"/>
    <lineage>
        <taxon>Eukaryota</taxon>
        <taxon>Metazoa</taxon>
        <taxon>Ecdysozoa</taxon>
        <taxon>Arthropoda</taxon>
        <taxon>Chelicerata</taxon>
        <taxon>Arachnida</taxon>
        <taxon>Acari</taxon>
        <taxon>Parasitiformes</taxon>
        <taxon>Ixodida</taxon>
        <taxon>Ixodoidea</taxon>
        <taxon>Ixodidae</taxon>
        <taxon>Ixodinae</taxon>
        <taxon>Ixodes</taxon>
    </lineage>
</organism>
<protein>
    <submittedName>
        <fullName evidence="1">Uncharacterized protein</fullName>
    </submittedName>
</protein>
<dbReference type="EMBL" id="JABSTQ010011129">
    <property type="protein sequence ID" value="KAG0414957.1"/>
    <property type="molecule type" value="Genomic_DNA"/>
</dbReference>
<reference evidence="1 2" key="1">
    <citation type="journal article" date="2020" name="Cell">
        <title>Large-Scale Comparative Analyses of Tick Genomes Elucidate Their Genetic Diversity and Vector Capacities.</title>
        <authorList>
            <consortium name="Tick Genome and Microbiome Consortium (TIGMIC)"/>
            <person name="Jia N."/>
            <person name="Wang J."/>
            <person name="Shi W."/>
            <person name="Du L."/>
            <person name="Sun Y."/>
            <person name="Zhan W."/>
            <person name="Jiang J.F."/>
            <person name="Wang Q."/>
            <person name="Zhang B."/>
            <person name="Ji P."/>
            <person name="Bell-Sakyi L."/>
            <person name="Cui X.M."/>
            <person name="Yuan T.T."/>
            <person name="Jiang B.G."/>
            <person name="Yang W.F."/>
            <person name="Lam T.T."/>
            <person name="Chang Q.C."/>
            <person name="Ding S.J."/>
            <person name="Wang X.J."/>
            <person name="Zhu J.G."/>
            <person name="Ruan X.D."/>
            <person name="Zhao L."/>
            <person name="Wei J.T."/>
            <person name="Ye R.Z."/>
            <person name="Que T.C."/>
            <person name="Du C.H."/>
            <person name="Zhou Y.H."/>
            <person name="Cheng J.X."/>
            <person name="Dai P.F."/>
            <person name="Guo W.B."/>
            <person name="Han X.H."/>
            <person name="Huang E.J."/>
            <person name="Li L.F."/>
            <person name="Wei W."/>
            <person name="Gao Y.C."/>
            <person name="Liu J.Z."/>
            <person name="Shao H.Z."/>
            <person name="Wang X."/>
            <person name="Wang C.C."/>
            <person name="Yang T.C."/>
            <person name="Huo Q.B."/>
            <person name="Li W."/>
            <person name="Chen H.Y."/>
            <person name="Chen S.E."/>
            <person name="Zhou L.G."/>
            <person name="Ni X.B."/>
            <person name="Tian J.H."/>
            <person name="Sheng Y."/>
            <person name="Liu T."/>
            <person name="Pan Y.S."/>
            <person name="Xia L.Y."/>
            <person name="Li J."/>
            <person name="Zhao F."/>
            <person name="Cao W.C."/>
        </authorList>
    </citation>
    <scope>NUCLEOTIDE SEQUENCE [LARGE SCALE GENOMIC DNA]</scope>
    <source>
        <strain evidence="1">Iper-2018</strain>
    </source>
</reference>
<accession>A0AC60P6R1</accession>